<sequence>MGRRRRERRALEAGAPRDDLRPDMNATALPAPVRRLAGLALVAAGVGFTGLLAFVHVLVELFD</sequence>
<keyword evidence="2" id="KW-0472">Membrane</keyword>
<evidence type="ECO:0000256" key="1">
    <source>
        <dbReference type="SAM" id="MobiDB-lite"/>
    </source>
</evidence>
<feature type="region of interest" description="Disordered" evidence="1">
    <location>
        <begin position="1"/>
        <end position="23"/>
    </location>
</feature>
<dbReference type="Proteomes" id="UP000317078">
    <property type="component" value="Unassembled WGS sequence"/>
</dbReference>
<evidence type="ECO:0000256" key="2">
    <source>
        <dbReference type="SAM" id="Phobius"/>
    </source>
</evidence>
<keyword evidence="2" id="KW-1133">Transmembrane helix</keyword>
<proteinExistence type="predicted"/>
<keyword evidence="2" id="KW-0812">Transmembrane</keyword>
<organism evidence="3 4">
    <name type="scientific">Muricoccus nepalensis</name>
    <dbReference type="NCBI Taxonomy" id="1854500"/>
    <lineage>
        <taxon>Bacteria</taxon>
        <taxon>Pseudomonadati</taxon>
        <taxon>Pseudomonadota</taxon>
        <taxon>Alphaproteobacteria</taxon>
        <taxon>Acetobacterales</taxon>
        <taxon>Roseomonadaceae</taxon>
        <taxon>Muricoccus</taxon>
    </lineage>
</organism>
<evidence type="ECO:0000313" key="4">
    <source>
        <dbReference type="Proteomes" id="UP000317078"/>
    </source>
</evidence>
<feature type="compositionally biased region" description="Basic and acidic residues" evidence="1">
    <location>
        <begin position="9"/>
        <end position="22"/>
    </location>
</feature>
<comment type="caution">
    <text evidence="3">The sequence shown here is derived from an EMBL/GenBank/DDBJ whole genome shotgun (WGS) entry which is preliminary data.</text>
</comment>
<evidence type="ECO:0000313" key="3">
    <source>
        <dbReference type="EMBL" id="TPG59789.1"/>
    </source>
</evidence>
<protein>
    <submittedName>
        <fullName evidence="3">Uncharacterized protein</fullName>
    </submittedName>
</protein>
<feature type="transmembrane region" description="Helical" evidence="2">
    <location>
        <begin position="36"/>
        <end position="59"/>
    </location>
</feature>
<dbReference type="EMBL" id="RCZP01000003">
    <property type="protein sequence ID" value="TPG59789.1"/>
    <property type="molecule type" value="Genomic_DNA"/>
</dbReference>
<dbReference type="AlphaFoldDB" id="A0A502GCH0"/>
<reference evidence="3 4" key="1">
    <citation type="journal article" date="2019" name="Environ. Microbiol.">
        <title>Species interactions and distinct microbial communities in high Arctic permafrost affected cryosols are associated with the CH4 and CO2 gas fluxes.</title>
        <authorList>
            <person name="Altshuler I."/>
            <person name="Hamel J."/>
            <person name="Turney S."/>
            <person name="Magnuson E."/>
            <person name="Levesque R."/>
            <person name="Greer C."/>
            <person name="Whyte L.G."/>
        </authorList>
    </citation>
    <scope>NUCLEOTIDE SEQUENCE [LARGE SCALE GENOMIC DNA]</scope>
    <source>
        <strain evidence="3 4">S9.3B</strain>
    </source>
</reference>
<keyword evidence="4" id="KW-1185">Reference proteome</keyword>
<name>A0A502GCH0_9PROT</name>
<gene>
    <name evidence="3" type="ORF">EAH89_06095</name>
</gene>
<accession>A0A502GCH0</accession>